<dbReference type="Gene3D" id="3.90.70.10">
    <property type="entry name" value="Cysteine proteinases"/>
    <property type="match status" value="1"/>
</dbReference>
<accession>A0A2U2MW39</accession>
<evidence type="ECO:0000259" key="3">
    <source>
        <dbReference type="PROSITE" id="PS51186"/>
    </source>
</evidence>
<dbReference type="PROSITE" id="PS51186">
    <property type="entry name" value="GNAT"/>
    <property type="match status" value="1"/>
</dbReference>
<proteinExistence type="predicted"/>
<dbReference type="GO" id="GO:0016747">
    <property type="term" value="F:acyltransferase activity, transferring groups other than amino-acyl groups"/>
    <property type="evidence" value="ECO:0007669"/>
    <property type="project" value="InterPro"/>
</dbReference>
<comment type="caution">
    <text evidence="4">The sequence shown here is derived from an EMBL/GenBank/DDBJ whole genome shotgun (WGS) entry which is preliminary data.</text>
</comment>
<keyword evidence="5" id="KW-1185">Reference proteome</keyword>
<dbReference type="InterPro" id="IPR000182">
    <property type="entry name" value="GNAT_dom"/>
</dbReference>
<dbReference type="EMBL" id="QFFI01000051">
    <property type="protein sequence ID" value="PWG61081.1"/>
    <property type="molecule type" value="Genomic_DNA"/>
</dbReference>
<protein>
    <submittedName>
        <fullName evidence="4">Ribosomal-protein-alanine acetyltransferase</fullName>
    </submittedName>
</protein>
<evidence type="ECO:0000256" key="2">
    <source>
        <dbReference type="ARBA" id="ARBA00023315"/>
    </source>
</evidence>
<dbReference type="Proteomes" id="UP000245474">
    <property type="component" value="Unassembled WGS sequence"/>
</dbReference>
<dbReference type="InterPro" id="IPR016181">
    <property type="entry name" value="Acyl_CoA_acyltransferase"/>
</dbReference>
<evidence type="ECO:0000256" key="1">
    <source>
        <dbReference type="ARBA" id="ARBA00022679"/>
    </source>
</evidence>
<name>A0A2U2MW39_9GAMM</name>
<dbReference type="Pfam" id="PF00583">
    <property type="entry name" value="Acetyltransf_1"/>
    <property type="match status" value="1"/>
</dbReference>
<dbReference type="AlphaFoldDB" id="A0A2U2MW39"/>
<gene>
    <name evidence="4" type="ORF">DEM34_18350</name>
</gene>
<dbReference type="RefSeq" id="WP_109680280.1">
    <property type="nucleotide sequence ID" value="NZ_CP086615.1"/>
</dbReference>
<dbReference type="SUPFAM" id="SSF55729">
    <property type="entry name" value="Acyl-CoA N-acyltransferases (Nat)"/>
    <property type="match status" value="1"/>
</dbReference>
<dbReference type="InterPro" id="IPR021770">
    <property type="entry name" value="DUF3335"/>
</dbReference>
<evidence type="ECO:0000313" key="4">
    <source>
        <dbReference type="EMBL" id="PWG61081.1"/>
    </source>
</evidence>
<dbReference type="Gene3D" id="3.40.630.30">
    <property type="match status" value="1"/>
</dbReference>
<reference evidence="4 5" key="1">
    <citation type="submission" date="2018-05" db="EMBL/GenBank/DDBJ databases">
        <title>Spiribacter halobius sp. nov., a moderately halophilic bacterium isolated from marine solar saltern.</title>
        <authorList>
            <person name="Zheng W.-S."/>
            <person name="Lu D.-C."/>
            <person name="Du Z.-J."/>
        </authorList>
    </citation>
    <scope>NUCLEOTIDE SEQUENCE [LARGE SCALE GENOMIC DNA]</scope>
    <source>
        <strain evidence="4 5">E85</strain>
    </source>
</reference>
<dbReference type="PANTHER" id="PTHR43877">
    <property type="entry name" value="AMINOALKYLPHOSPHONATE N-ACETYLTRANSFERASE-RELATED-RELATED"/>
    <property type="match status" value="1"/>
</dbReference>
<keyword evidence="1 4" id="KW-0808">Transferase</keyword>
<dbReference type="Pfam" id="PF11814">
    <property type="entry name" value="DUF3335"/>
    <property type="match status" value="1"/>
</dbReference>
<dbReference type="PANTHER" id="PTHR43877:SF2">
    <property type="entry name" value="AMINOALKYLPHOSPHONATE N-ACETYLTRANSFERASE-RELATED"/>
    <property type="match status" value="1"/>
</dbReference>
<sequence length="393" mass="42854">MSLAEPAGATAIRPAATSDLDALVALEKEAFSGDRLSRRSFRHLLRRGHARILVAETALRAGPDGEAPALGGYVLLLYRRGTSLARLYSIAVARSARGQGVAAKLVAAAEDAAAGEDCAAVRLEIRRDNTASQALFRRLGYRVFGTYEAYYEDAEDALRFEKRLAPEPPPSLARVPYYRQTLDFTCGPAALIMAMRALDPALTPDRRLELRLWRESTTIFMTAGHGGCGPEGLALAAHRRGFAVSVHVNGPGAFFTDSVRSPEKKQVMTLVHEDFLAELAEAAVPVRHETLNAAALERALAAGAVPLVLISLYRITRERTPHWVVVTGLDRRHVYVNDPWVDEGGGRSATDTVNLPIPRRDFDRMARYGRSGQRAVLLLYPPGGPNPTTQEPE</sequence>
<feature type="domain" description="N-acetyltransferase" evidence="3">
    <location>
        <begin position="10"/>
        <end position="165"/>
    </location>
</feature>
<dbReference type="OrthoDB" id="27442at2"/>
<organism evidence="4 5">
    <name type="scientific">Sediminicurvatus halobius</name>
    <dbReference type="NCBI Taxonomy" id="2182432"/>
    <lineage>
        <taxon>Bacteria</taxon>
        <taxon>Pseudomonadati</taxon>
        <taxon>Pseudomonadota</taxon>
        <taxon>Gammaproteobacteria</taxon>
        <taxon>Chromatiales</taxon>
        <taxon>Ectothiorhodospiraceae</taxon>
        <taxon>Sediminicurvatus</taxon>
    </lineage>
</organism>
<evidence type="ECO:0000313" key="5">
    <source>
        <dbReference type="Proteomes" id="UP000245474"/>
    </source>
</evidence>
<keyword evidence="2" id="KW-0012">Acyltransferase</keyword>
<dbReference type="InterPro" id="IPR050832">
    <property type="entry name" value="Bact_Acetyltransf"/>
</dbReference>